<dbReference type="GO" id="GO:0055085">
    <property type="term" value="P:transmembrane transport"/>
    <property type="evidence" value="ECO:0007669"/>
    <property type="project" value="InterPro"/>
</dbReference>
<feature type="transmembrane region" description="Helical" evidence="7">
    <location>
        <begin position="227"/>
        <end position="246"/>
    </location>
</feature>
<dbReference type="PROSITE" id="PS50928">
    <property type="entry name" value="ABC_TM1"/>
    <property type="match status" value="1"/>
</dbReference>
<feature type="domain" description="ABC transmembrane type-1" evidence="8">
    <location>
        <begin position="66"/>
        <end position="250"/>
    </location>
</feature>
<dbReference type="RefSeq" id="WP_120700184.1">
    <property type="nucleotide sequence ID" value="NZ_RBDX01000038.1"/>
</dbReference>
<evidence type="ECO:0000256" key="6">
    <source>
        <dbReference type="ARBA" id="ARBA00023136"/>
    </source>
</evidence>
<evidence type="ECO:0000313" key="11">
    <source>
        <dbReference type="Proteomes" id="UP000268652"/>
    </source>
</evidence>
<reference evidence="11 12" key="1">
    <citation type="submission" date="2018-09" db="EMBL/GenBank/DDBJ databases">
        <title>Streptomyces sp. nov. DS1-2, an endophytic actinomycete isolated from roots of Dendrobium scabrilingue.</title>
        <authorList>
            <person name="Kuncharoen N."/>
            <person name="Kudo T."/>
            <person name="Ohkuma M."/>
            <person name="Yuki M."/>
            <person name="Tanasupawat S."/>
        </authorList>
    </citation>
    <scope>NUCLEOTIDE SEQUENCE [LARGE SCALE GENOMIC DNA]</scope>
    <source>
        <strain evidence="9 12">AZ1-7</strain>
        <strain evidence="10 11">DS1-2</strain>
    </source>
</reference>
<dbReference type="EMBL" id="RBDX01000038">
    <property type="protein sequence ID" value="RKN04247.1"/>
    <property type="molecule type" value="Genomic_DNA"/>
</dbReference>
<dbReference type="PANTHER" id="PTHR30151">
    <property type="entry name" value="ALKANE SULFONATE ABC TRANSPORTER-RELATED, MEMBRANE SUBUNIT"/>
    <property type="match status" value="1"/>
</dbReference>
<dbReference type="Proteomes" id="UP000275024">
    <property type="component" value="Unassembled WGS sequence"/>
</dbReference>
<evidence type="ECO:0000256" key="4">
    <source>
        <dbReference type="ARBA" id="ARBA00022692"/>
    </source>
</evidence>
<evidence type="ECO:0000256" key="2">
    <source>
        <dbReference type="ARBA" id="ARBA00022448"/>
    </source>
</evidence>
<evidence type="ECO:0000256" key="5">
    <source>
        <dbReference type="ARBA" id="ARBA00022989"/>
    </source>
</evidence>
<dbReference type="PANTHER" id="PTHR30151:SF0">
    <property type="entry name" value="ABC TRANSPORTER PERMEASE PROTEIN MJ0413-RELATED"/>
    <property type="match status" value="1"/>
</dbReference>
<proteinExistence type="inferred from homology"/>
<feature type="transmembrane region" description="Helical" evidence="7">
    <location>
        <begin position="12"/>
        <end position="30"/>
    </location>
</feature>
<dbReference type="Proteomes" id="UP000268652">
    <property type="component" value="Unassembled WGS sequence"/>
</dbReference>
<dbReference type="EMBL" id="RBDY01000037">
    <property type="protein sequence ID" value="RKN14765.1"/>
    <property type="molecule type" value="Genomic_DNA"/>
</dbReference>
<keyword evidence="11" id="KW-1185">Reference proteome</keyword>
<evidence type="ECO:0000256" key="1">
    <source>
        <dbReference type="ARBA" id="ARBA00004651"/>
    </source>
</evidence>
<keyword evidence="6 7" id="KW-0472">Membrane</keyword>
<feature type="transmembrane region" description="Helical" evidence="7">
    <location>
        <begin position="197"/>
        <end position="221"/>
    </location>
</feature>
<evidence type="ECO:0000313" key="10">
    <source>
        <dbReference type="EMBL" id="RKN14765.1"/>
    </source>
</evidence>
<comment type="subcellular location">
    <subcellularLocation>
        <location evidence="1 7">Cell membrane</location>
        <topology evidence="1 7">Multi-pass membrane protein</topology>
    </subcellularLocation>
</comment>
<dbReference type="GO" id="GO:0005886">
    <property type="term" value="C:plasma membrane"/>
    <property type="evidence" value="ECO:0007669"/>
    <property type="project" value="UniProtKB-SubCell"/>
</dbReference>
<feature type="transmembrane region" description="Helical" evidence="7">
    <location>
        <begin position="113"/>
        <end position="144"/>
    </location>
</feature>
<accession>A0A3A9WDZ6</accession>
<dbReference type="Gene3D" id="1.10.3720.10">
    <property type="entry name" value="MetI-like"/>
    <property type="match status" value="1"/>
</dbReference>
<dbReference type="Pfam" id="PF00528">
    <property type="entry name" value="BPD_transp_1"/>
    <property type="match status" value="1"/>
</dbReference>
<feature type="transmembrane region" description="Helical" evidence="7">
    <location>
        <begin position="73"/>
        <end position="101"/>
    </location>
</feature>
<keyword evidence="2 7" id="KW-0813">Transport</keyword>
<gene>
    <name evidence="10" type="ORF">D7318_28835</name>
    <name evidence="9" type="ORF">D7319_29075</name>
</gene>
<dbReference type="OrthoDB" id="5458199at2"/>
<sequence length="265" mass="27622">MTPPRLASPLTSVLNFLLPVLTTAALLAIWEGLSASGALPAEIPPVSDVGAWLGDNAGAGDLWTAVGQTLGHWAVALLAGVVIGTAVGGAMAAIPVVNELLVGVVEFLRPIPVVVYLPIMLLMLGATSEVVVWLAAVAAVWPMLSQTFYGVRDVDPVSRDTARVFGLTTAQRLVWVTAPSVLPYVSTGVRIASTITLLVAIAMELIGAVPGLGATLGTYAANGVYDAMYGVIVLTGLLGVVLNAAFERIERRALRWHASHRTRNA</sequence>
<name>A0A3A9WDZ6_9ACTN</name>
<evidence type="ECO:0000313" key="9">
    <source>
        <dbReference type="EMBL" id="RKN04247.1"/>
    </source>
</evidence>
<dbReference type="InterPro" id="IPR000515">
    <property type="entry name" value="MetI-like"/>
</dbReference>
<keyword evidence="4 7" id="KW-0812">Transmembrane</keyword>
<evidence type="ECO:0000256" key="3">
    <source>
        <dbReference type="ARBA" id="ARBA00022475"/>
    </source>
</evidence>
<protein>
    <submittedName>
        <fullName evidence="9">ABC transporter permease subunit</fullName>
    </submittedName>
</protein>
<comment type="caution">
    <text evidence="9">The sequence shown here is derived from an EMBL/GenBank/DDBJ whole genome shotgun (WGS) entry which is preliminary data.</text>
</comment>
<dbReference type="InterPro" id="IPR035906">
    <property type="entry name" value="MetI-like_sf"/>
</dbReference>
<keyword evidence="5 7" id="KW-1133">Transmembrane helix</keyword>
<keyword evidence="3" id="KW-1003">Cell membrane</keyword>
<comment type="similarity">
    <text evidence="7">Belongs to the binding-protein-dependent transport system permease family.</text>
</comment>
<organism evidence="9 12">
    <name type="scientific">Streptomyces radicis</name>
    <dbReference type="NCBI Taxonomy" id="1750517"/>
    <lineage>
        <taxon>Bacteria</taxon>
        <taxon>Bacillati</taxon>
        <taxon>Actinomycetota</taxon>
        <taxon>Actinomycetes</taxon>
        <taxon>Kitasatosporales</taxon>
        <taxon>Streptomycetaceae</taxon>
        <taxon>Streptomyces</taxon>
    </lineage>
</organism>
<dbReference type="SUPFAM" id="SSF161098">
    <property type="entry name" value="MetI-like"/>
    <property type="match status" value="1"/>
</dbReference>
<evidence type="ECO:0000256" key="7">
    <source>
        <dbReference type="RuleBase" id="RU363032"/>
    </source>
</evidence>
<evidence type="ECO:0000313" key="12">
    <source>
        <dbReference type="Proteomes" id="UP000275024"/>
    </source>
</evidence>
<evidence type="ECO:0000259" key="8">
    <source>
        <dbReference type="PROSITE" id="PS50928"/>
    </source>
</evidence>
<dbReference type="AlphaFoldDB" id="A0A3A9WDZ6"/>